<evidence type="ECO:0000313" key="1">
    <source>
        <dbReference type="EMBL" id="TFK65184.1"/>
    </source>
</evidence>
<accession>A0ACD3AHT2</accession>
<organism evidence="1 2">
    <name type="scientific">Pluteus cervinus</name>
    <dbReference type="NCBI Taxonomy" id="181527"/>
    <lineage>
        <taxon>Eukaryota</taxon>
        <taxon>Fungi</taxon>
        <taxon>Dikarya</taxon>
        <taxon>Basidiomycota</taxon>
        <taxon>Agaricomycotina</taxon>
        <taxon>Agaricomycetes</taxon>
        <taxon>Agaricomycetidae</taxon>
        <taxon>Agaricales</taxon>
        <taxon>Pluteineae</taxon>
        <taxon>Pluteaceae</taxon>
        <taxon>Pluteus</taxon>
    </lineage>
</organism>
<protein>
    <submittedName>
        <fullName evidence="1">Uncharacterized protein</fullName>
    </submittedName>
</protein>
<sequence length="173" mass="19345">MDVPVPVSTETPQPDLTPAPSFGPEVTTDSHLKIHGLPRHSPLSSSSPVELISHCWLRNCQNLSVNPHHPSTYNSEKDGIRPASPRLDSWASPDLFDESRRSLHLSPPWSTSTCILRSMKISDSRAGCCGRWDWLRLGVTSSLFEMPNMEVRVCRIWHLVSCPLPLGFPVKQE</sequence>
<dbReference type="EMBL" id="ML208445">
    <property type="protein sequence ID" value="TFK65184.1"/>
    <property type="molecule type" value="Genomic_DNA"/>
</dbReference>
<gene>
    <name evidence="1" type="ORF">BDN72DRAFT_208087</name>
</gene>
<keyword evidence="2" id="KW-1185">Reference proteome</keyword>
<name>A0ACD3AHT2_9AGAR</name>
<evidence type="ECO:0000313" key="2">
    <source>
        <dbReference type="Proteomes" id="UP000308600"/>
    </source>
</evidence>
<proteinExistence type="predicted"/>
<dbReference type="Proteomes" id="UP000308600">
    <property type="component" value="Unassembled WGS sequence"/>
</dbReference>
<reference evidence="1 2" key="1">
    <citation type="journal article" date="2019" name="Nat. Ecol. Evol.">
        <title>Megaphylogeny resolves global patterns of mushroom evolution.</title>
        <authorList>
            <person name="Varga T."/>
            <person name="Krizsan K."/>
            <person name="Foldi C."/>
            <person name="Dima B."/>
            <person name="Sanchez-Garcia M."/>
            <person name="Sanchez-Ramirez S."/>
            <person name="Szollosi G.J."/>
            <person name="Szarkandi J.G."/>
            <person name="Papp V."/>
            <person name="Albert L."/>
            <person name="Andreopoulos W."/>
            <person name="Angelini C."/>
            <person name="Antonin V."/>
            <person name="Barry K.W."/>
            <person name="Bougher N.L."/>
            <person name="Buchanan P."/>
            <person name="Buyck B."/>
            <person name="Bense V."/>
            <person name="Catcheside P."/>
            <person name="Chovatia M."/>
            <person name="Cooper J."/>
            <person name="Damon W."/>
            <person name="Desjardin D."/>
            <person name="Finy P."/>
            <person name="Geml J."/>
            <person name="Haridas S."/>
            <person name="Hughes K."/>
            <person name="Justo A."/>
            <person name="Karasinski D."/>
            <person name="Kautmanova I."/>
            <person name="Kiss B."/>
            <person name="Kocsube S."/>
            <person name="Kotiranta H."/>
            <person name="LaButti K.M."/>
            <person name="Lechner B.E."/>
            <person name="Liimatainen K."/>
            <person name="Lipzen A."/>
            <person name="Lukacs Z."/>
            <person name="Mihaltcheva S."/>
            <person name="Morgado L.N."/>
            <person name="Niskanen T."/>
            <person name="Noordeloos M.E."/>
            <person name="Ohm R.A."/>
            <person name="Ortiz-Santana B."/>
            <person name="Ovrebo C."/>
            <person name="Racz N."/>
            <person name="Riley R."/>
            <person name="Savchenko A."/>
            <person name="Shiryaev A."/>
            <person name="Soop K."/>
            <person name="Spirin V."/>
            <person name="Szebenyi C."/>
            <person name="Tomsovsky M."/>
            <person name="Tulloss R.E."/>
            <person name="Uehling J."/>
            <person name="Grigoriev I.V."/>
            <person name="Vagvolgyi C."/>
            <person name="Papp T."/>
            <person name="Martin F.M."/>
            <person name="Miettinen O."/>
            <person name="Hibbett D.S."/>
            <person name="Nagy L.G."/>
        </authorList>
    </citation>
    <scope>NUCLEOTIDE SEQUENCE [LARGE SCALE GENOMIC DNA]</scope>
    <source>
        <strain evidence="1 2">NL-1719</strain>
    </source>
</reference>